<keyword evidence="1" id="KW-1133">Transmembrane helix</keyword>
<accession>A0A9J6QTY0</accession>
<dbReference type="EMBL" id="JAOSHN010000006">
    <property type="protein sequence ID" value="MCU7379778.1"/>
    <property type="molecule type" value="Genomic_DNA"/>
</dbReference>
<feature type="transmembrane region" description="Helical" evidence="1">
    <location>
        <begin position="280"/>
        <end position="309"/>
    </location>
</feature>
<dbReference type="GO" id="GO:1902201">
    <property type="term" value="P:negative regulation of bacterial-type flagellum-dependent cell motility"/>
    <property type="evidence" value="ECO:0007669"/>
    <property type="project" value="TreeGrafter"/>
</dbReference>
<proteinExistence type="predicted"/>
<feature type="domain" description="GGDEF" evidence="2">
    <location>
        <begin position="384"/>
        <end position="517"/>
    </location>
</feature>
<dbReference type="PANTHER" id="PTHR45138">
    <property type="entry name" value="REGULATORY COMPONENTS OF SENSORY TRANSDUCTION SYSTEM"/>
    <property type="match status" value="1"/>
</dbReference>
<feature type="transmembrane region" description="Helical" evidence="1">
    <location>
        <begin position="20"/>
        <end position="44"/>
    </location>
</feature>
<dbReference type="NCBIfam" id="TIGR00254">
    <property type="entry name" value="GGDEF"/>
    <property type="match status" value="1"/>
</dbReference>
<dbReference type="Proteomes" id="UP001065549">
    <property type="component" value="Unassembled WGS sequence"/>
</dbReference>
<dbReference type="AlphaFoldDB" id="A0A9J6QTY0"/>
<organism evidence="3 4">
    <name type="scientific">Hominibacterium faecale</name>
    <dbReference type="NCBI Taxonomy" id="2839743"/>
    <lineage>
        <taxon>Bacteria</taxon>
        <taxon>Bacillati</taxon>
        <taxon>Bacillota</taxon>
        <taxon>Clostridia</taxon>
        <taxon>Peptostreptococcales</taxon>
        <taxon>Anaerovoracaceae</taxon>
        <taxon>Hominibacterium</taxon>
    </lineage>
</organism>
<evidence type="ECO:0000313" key="4">
    <source>
        <dbReference type="Proteomes" id="UP001065549"/>
    </source>
</evidence>
<dbReference type="PANTHER" id="PTHR45138:SF9">
    <property type="entry name" value="DIGUANYLATE CYCLASE DGCM-RELATED"/>
    <property type="match status" value="1"/>
</dbReference>
<dbReference type="InterPro" id="IPR050469">
    <property type="entry name" value="Diguanylate_Cyclase"/>
</dbReference>
<protein>
    <submittedName>
        <fullName evidence="3">GGDEF domain-containing protein</fullName>
    </submittedName>
</protein>
<name>A0A9J6QTY0_9FIRM</name>
<dbReference type="Pfam" id="PF00990">
    <property type="entry name" value="GGDEF"/>
    <property type="match status" value="1"/>
</dbReference>
<keyword evidence="1" id="KW-0472">Membrane</keyword>
<gene>
    <name evidence="3" type="ORF">OBO34_15645</name>
</gene>
<evidence type="ECO:0000313" key="3">
    <source>
        <dbReference type="EMBL" id="MCU7379778.1"/>
    </source>
</evidence>
<evidence type="ECO:0000256" key="1">
    <source>
        <dbReference type="SAM" id="Phobius"/>
    </source>
</evidence>
<dbReference type="InterPro" id="IPR000160">
    <property type="entry name" value="GGDEF_dom"/>
</dbReference>
<sequence length="521" mass="57336">MIRKKRQKKDANWRLSFNPILRYSAVFCLLIVIVILLGGAVLAFSQMKSTTRASLSSTHSQVSLRVNEAITLLEALADLPEFYDPSIAPIDKVKKLDKMAPTFGYMMICYVDSDIIVYSDGSEPASLASRDYMQRLFSTGKPQVTDSFLAGADGATLNYTVAVPLVGQETNITGCLFCAIYFDDVVGILEEAASINRSNATLLGSKGQIMSSTAGLPYGDPIMSQLEGTTLLGTTANELEEQLLAAQPGGYWNFEKGMLFYSSYQRVENTNWDILCSVSFWSVFSGLLPSLLFVAALTVFLCGGLMVILRRYIAKEMAIVDTLVHSVEDLERKIYQDKNPEDRDFNEIIRLTSTGLSDSLTGVVTRSVFLNQASSLLRDADPNLVSALCFVDMDHLKYINDTHGHGGGDVALKSVGYILREYEKRYDGAVGRYGGDEFVLLLINLESEDELCSVLDELVLRLQGEVKSAGQRIPVQCSVGVALCRPDSDLDQVIADADEALYFVKQNGKGYYKIHKNGEAL</sequence>
<dbReference type="InterPro" id="IPR043128">
    <property type="entry name" value="Rev_trsase/Diguanyl_cyclase"/>
</dbReference>
<dbReference type="Gene3D" id="3.30.450.20">
    <property type="entry name" value="PAS domain"/>
    <property type="match status" value="1"/>
</dbReference>
<keyword evidence="1" id="KW-0812">Transmembrane</keyword>
<dbReference type="RefSeq" id="WP_269478660.1">
    <property type="nucleotide sequence ID" value="NZ_JAOSHN010000006.1"/>
</dbReference>
<dbReference type="GO" id="GO:0052621">
    <property type="term" value="F:diguanylate cyclase activity"/>
    <property type="evidence" value="ECO:0007669"/>
    <property type="project" value="TreeGrafter"/>
</dbReference>
<keyword evidence="4" id="KW-1185">Reference proteome</keyword>
<dbReference type="SUPFAM" id="SSF55073">
    <property type="entry name" value="Nucleotide cyclase"/>
    <property type="match status" value="1"/>
</dbReference>
<evidence type="ECO:0000259" key="2">
    <source>
        <dbReference type="PROSITE" id="PS50887"/>
    </source>
</evidence>
<dbReference type="GO" id="GO:0005886">
    <property type="term" value="C:plasma membrane"/>
    <property type="evidence" value="ECO:0007669"/>
    <property type="project" value="TreeGrafter"/>
</dbReference>
<dbReference type="Gene3D" id="3.30.70.270">
    <property type="match status" value="1"/>
</dbReference>
<dbReference type="SMART" id="SM00267">
    <property type="entry name" value="GGDEF"/>
    <property type="match status" value="1"/>
</dbReference>
<dbReference type="PROSITE" id="PS50887">
    <property type="entry name" value="GGDEF"/>
    <property type="match status" value="1"/>
</dbReference>
<reference evidence="3" key="1">
    <citation type="submission" date="2022-09" db="EMBL/GenBank/DDBJ databases">
        <title>Culturomic study of gut microbiota in children with autism spectrum disorder.</title>
        <authorList>
            <person name="Efimov B.A."/>
            <person name="Chaplin A.V."/>
            <person name="Sokolova S.R."/>
            <person name="Pikina A.P."/>
            <person name="Korzhanova M."/>
            <person name="Belova V."/>
            <person name="Korostin D."/>
        </authorList>
    </citation>
    <scope>NUCLEOTIDE SEQUENCE</scope>
    <source>
        <strain evidence="3">ASD5510</strain>
    </source>
</reference>
<dbReference type="GO" id="GO:0043709">
    <property type="term" value="P:cell adhesion involved in single-species biofilm formation"/>
    <property type="evidence" value="ECO:0007669"/>
    <property type="project" value="TreeGrafter"/>
</dbReference>
<dbReference type="InterPro" id="IPR029787">
    <property type="entry name" value="Nucleotide_cyclase"/>
</dbReference>
<comment type="caution">
    <text evidence="3">The sequence shown here is derived from an EMBL/GenBank/DDBJ whole genome shotgun (WGS) entry which is preliminary data.</text>
</comment>
<dbReference type="CDD" id="cd01949">
    <property type="entry name" value="GGDEF"/>
    <property type="match status" value="1"/>
</dbReference>